<reference evidence="1 2" key="1">
    <citation type="submission" date="2017-11" db="EMBL/GenBank/DDBJ databases">
        <title>Complete genome of Rhizobium leguminosarum Norway, an ineffective micro-symbiont.</title>
        <authorList>
            <person name="Hoffrichter A."/>
            <person name="Liang J."/>
            <person name="Brachmann A."/>
            <person name="Marin M."/>
        </authorList>
    </citation>
    <scope>NUCLEOTIDE SEQUENCE [LARGE SCALE GENOMIC DNA]</scope>
    <source>
        <strain evidence="1 2">Norway</strain>
        <plasmid evidence="2">Plasmid prln2</plasmid>
    </source>
</reference>
<evidence type="ECO:0000313" key="2">
    <source>
        <dbReference type="Proteomes" id="UP000238523"/>
    </source>
</evidence>
<name>A0A2K9ZF03_RHILE</name>
<geneLocation type="plasmid" evidence="2">
    <name>prln2</name>
</geneLocation>
<accession>A0A2K9ZF03</accession>
<protein>
    <recommendedName>
        <fullName evidence="3">Zinc-binding dehydrogenase</fullName>
    </recommendedName>
</protein>
<keyword evidence="1" id="KW-0614">Plasmid</keyword>
<proteinExistence type="predicted"/>
<dbReference type="Proteomes" id="UP000238523">
    <property type="component" value="Plasmid pRLN2"/>
</dbReference>
<gene>
    <name evidence="1" type="ORF">CUJ84_pRLN2000273</name>
</gene>
<evidence type="ECO:0000313" key="1">
    <source>
        <dbReference type="EMBL" id="AUW46816.1"/>
    </source>
</evidence>
<organism evidence="1 2">
    <name type="scientific">Rhizobium leguminosarum</name>
    <dbReference type="NCBI Taxonomy" id="384"/>
    <lineage>
        <taxon>Bacteria</taxon>
        <taxon>Pseudomonadati</taxon>
        <taxon>Pseudomonadota</taxon>
        <taxon>Alphaproteobacteria</taxon>
        <taxon>Hyphomicrobiales</taxon>
        <taxon>Rhizobiaceae</taxon>
        <taxon>Rhizobium/Agrobacterium group</taxon>
        <taxon>Rhizobium</taxon>
    </lineage>
</organism>
<dbReference type="AlphaFoldDB" id="A0A2K9ZF03"/>
<sequence>MSPVHLEEHRLRALRFHKAKDLRIGEPLARLIASGKFPVEKIVTGRVTLDAAVTEGCEELTKKGNDHLKILIRMADVSPADQT</sequence>
<dbReference type="EMBL" id="CP025014">
    <property type="protein sequence ID" value="AUW46816.1"/>
    <property type="molecule type" value="Genomic_DNA"/>
</dbReference>
<evidence type="ECO:0008006" key="3">
    <source>
        <dbReference type="Google" id="ProtNLM"/>
    </source>
</evidence>